<dbReference type="Proteomes" id="UP001212263">
    <property type="component" value="Unassembled WGS sequence"/>
</dbReference>
<reference evidence="1" key="1">
    <citation type="submission" date="2023-01" db="EMBL/GenBank/DDBJ databases">
        <title>Human gut microbiome strain richness.</title>
        <authorList>
            <person name="Chen-Liaw A."/>
        </authorList>
    </citation>
    <scope>NUCLEOTIDE SEQUENCE</scope>
    <source>
        <strain evidence="1">RTP21484st1_B7_RTP21484_190118</strain>
    </source>
</reference>
<proteinExistence type="predicted"/>
<dbReference type="AlphaFoldDB" id="A0AAW6FGU3"/>
<organism evidence="1 2">
    <name type="scientific">Odoribacter splanchnicus</name>
    <dbReference type="NCBI Taxonomy" id="28118"/>
    <lineage>
        <taxon>Bacteria</taxon>
        <taxon>Pseudomonadati</taxon>
        <taxon>Bacteroidota</taxon>
        <taxon>Bacteroidia</taxon>
        <taxon>Bacteroidales</taxon>
        <taxon>Odoribacteraceae</taxon>
        <taxon>Odoribacter</taxon>
    </lineage>
</organism>
<evidence type="ECO:0000313" key="2">
    <source>
        <dbReference type="Proteomes" id="UP001212263"/>
    </source>
</evidence>
<comment type="caution">
    <text evidence="1">The sequence shown here is derived from an EMBL/GenBank/DDBJ whole genome shotgun (WGS) entry which is preliminary data.</text>
</comment>
<name>A0AAW6FGU3_9BACT</name>
<evidence type="ECO:0000313" key="1">
    <source>
        <dbReference type="EMBL" id="MDB9222645.1"/>
    </source>
</evidence>
<gene>
    <name evidence="1" type="ORF">PN645_06440</name>
</gene>
<protein>
    <submittedName>
        <fullName evidence="1">Uncharacterized protein</fullName>
    </submittedName>
</protein>
<dbReference type="EMBL" id="JAQMRD010000006">
    <property type="protein sequence ID" value="MDB9222645.1"/>
    <property type="molecule type" value="Genomic_DNA"/>
</dbReference>
<sequence length="74" mass="8738">MKRMFLLLLGDEFKEYFSLTTKQKFYVWYFCLSFCFLCITDDSPIWAIIVVVLNFANAARLIKKVPISTDDKDI</sequence>
<dbReference type="RefSeq" id="WP_013611126.1">
    <property type="nucleotide sequence ID" value="NZ_JAQMRB010000009.1"/>
</dbReference>
<accession>A0AAW6FGU3</accession>
<dbReference type="GeneID" id="61274065"/>